<dbReference type="SUPFAM" id="SSF81296">
    <property type="entry name" value="E set domains"/>
    <property type="match status" value="1"/>
</dbReference>
<evidence type="ECO:0000313" key="5">
    <source>
        <dbReference type="EMBL" id="MBL0739937.1"/>
    </source>
</evidence>
<accession>A0ABS1KL29</accession>
<feature type="repeat" description="NHL" evidence="2">
    <location>
        <begin position="420"/>
        <end position="444"/>
    </location>
</feature>
<keyword evidence="6" id="KW-1185">Reference proteome</keyword>
<dbReference type="PANTHER" id="PTHR13833:SF71">
    <property type="entry name" value="NHL DOMAIN-CONTAINING PROTEIN"/>
    <property type="match status" value="1"/>
</dbReference>
<feature type="transmembrane region" description="Helical" evidence="3">
    <location>
        <begin position="7"/>
        <end position="25"/>
    </location>
</feature>
<dbReference type="CDD" id="cd00603">
    <property type="entry name" value="IPT_PCSR"/>
    <property type="match status" value="1"/>
</dbReference>
<evidence type="ECO:0000256" key="2">
    <source>
        <dbReference type="PROSITE-ProRule" id="PRU00504"/>
    </source>
</evidence>
<evidence type="ECO:0000313" key="6">
    <source>
        <dbReference type="Proteomes" id="UP000613030"/>
    </source>
</evidence>
<feature type="domain" description="IPT/TIG" evidence="4">
    <location>
        <begin position="43"/>
        <end position="108"/>
    </location>
</feature>
<evidence type="ECO:0000259" key="4">
    <source>
        <dbReference type="Pfam" id="PF01833"/>
    </source>
</evidence>
<dbReference type="PROSITE" id="PS51257">
    <property type="entry name" value="PROKAR_LIPOPROTEIN"/>
    <property type="match status" value="1"/>
</dbReference>
<dbReference type="InterPro" id="IPR014756">
    <property type="entry name" value="Ig_E-set"/>
</dbReference>
<sequence>MKHPTQSFSYATAVVSVLILAALFSCNNPEDPSDKPTEIAVLEILPESGPKNTVVKIVGKGFGLVPADHVVTLNGKPCAVTDAFAEMLTITIPPGAGSGKIRIEIHGKEIFTPVFHYINTEVNVITVAGGEEGFKDGNGTAAQFKTPVAVTVDTLGNIYVVDQGNHKIRKINTEGLVSTFAGSGRGYADGAALSAQFNLPSGIAIDANQTLYVCDSYNDKIRKITAQGVVSTVAGSSTGYQDGSRDEAKFDIPYGIAVNTRGDVFVGDYLNNRIRKIATDGTVTTFAGKGNFQNNGGAFADGVGTEAYFYYPTGLTIGTNDTLFVADQFNHRIRRISPAREVTTLAGSGPVGSFNNGYADGPAETSRFAYPTGLCFNPRDSTMVVADAGNNRIRIINSEGVITLTGNYGYADGPSAEAKFNSPTSVAVDRDGNIVVADSQNHRIRKIVFE</sequence>
<keyword evidence="3" id="KW-0472">Membrane</keyword>
<dbReference type="Gene3D" id="2.60.40.10">
    <property type="entry name" value="Immunoglobulins"/>
    <property type="match status" value="1"/>
</dbReference>
<dbReference type="RefSeq" id="WP_202006898.1">
    <property type="nucleotide sequence ID" value="NZ_JAERRB010000001.1"/>
</dbReference>
<dbReference type="EMBL" id="JAERRB010000001">
    <property type="protein sequence ID" value="MBL0739937.1"/>
    <property type="molecule type" value="Genomic_DNA"/>
</dbReference>
<gene>
    <name evidence="5" type="ORF">JI741_01845</name>
</gene>
<dbReference type="CDD" id="cd14953">
    <property type="entry name" value="NHL_like_1"/>
    <property type="match status" value="1"/>
</dbReference>
<dbReference type="InterPro" id="IPR002909">
    <property type="entry name" value="IPT_dom"/>
</dbReference>
<reference evidence="5 6" key="1">
    <citation type="submission" date="2021-01" db="EMBL/GenBank/DDBJ databases">
        <title>Chryseolinea sp. Jin1 Genome sequencing and assembly.</title>
        <authorList>
            <person name="Kim I."/>
        </authorList>
    </citation>
    <scope>NUCLEOTIDE SEQUENCE [LARGE SCALE GENOMIC DNA]</scope>
    <source>
        <strain evidence="5 6">Jin1</strain>
    </source>
</reference>
<dbReference type="InterPro" id="IPR013783">
    <property type="entry name" value="Ig-like_fold"/>
</dbReference>
<protein>
    <recommendedName>
        <fullName evidence="4">IPT/TIG domain-containing protein</fullName>
    </recommendedName>
</protein>
<feature type="repeat" description="NHL" evidence="2">
    <location>
        <begin position="139"/>
        <end position="174"/>
    </location>
</feature>
<keyword evidence="1" id="KW-0677">Repeat</keyword>
<dbReference type="PANTHER" id="PTHR13833">
    <property type="match status" value="1"/>
</dbReference>
<dbReference type="InterPro" id="IPR001258">
    <property type="entry name" value="NHL_repeat"/>
</dbReference>
<keyword evidence="3" id="KW-1133">Transmembrane helix</keyword>
<keyword evidence="3" id="KW-0812">Transmembrane</keyword>
<dbReference type="Proteomes" id="UP000613030">
    <property type="component" value="Unassembled WGS sequence"/>
</dbReference>
<dbReference type="InterPro" id="IPR011042">
    <property type="entry name" value="6-blade_b-propeller_TolB-like"/>
</dbReference>
<dbReference type="Pfam" id="PF01833">
    <property type="entry name" value="TIG"/>
    <property type="match status" value="1"/>
</dbReference>
<dbReference type="Gene3D" id="2.120.10.30">
    <property type="entry name" value="TolB, C-terminal domain"/>
    <property type="match status" value="3"/>
</dbReference>
<organism evidence="5 6">
    <name type="scientific">Chryseolinea lacunae</name>
    <dbReference type="NCBI Taxonomy" id="2801331"/>
    <lineage>
        <taxon>Bacteria</taxon>
        <taxon>Pseudomonadati</taxon>
        <taxon>Bacteroidota</taxon>
        <taxon>Cytophagia</taxon>
        <taxon>Cytophagales</taxon>
        <taxon>Fulvivirgaceae</taxon>
        <taxon>Chryseolinea</taxon>
    </lineage>
</organism>
<comment type="caution">
    <text evidence="5">The sequence shown here is derived from an EMBL/GenBank/DDBJ whole genome shotgun (WGS) entry which is preliminary data.</text>
</comment>
<dbReference type="Pfam" id="PF01436">
    <property type="entry name" value="NHL"/>
    <property type="match status" value="2"/>
</dbReference>
<name>A0ABS1KL29_9BACT</name>
<evidence type="ECO:0000256" key="1">
    <source>
        <dbReference type="ARBA" id="ARBA00022737"/>
    </source>
</evidence>
<evidence type="ECO:0000256" key="3">
    <source>
        <dbReference type="SAM" id="Phobius"/>
    </source>
</evidence>
<dbReference type="PROSITE" id="PS51125">
    <property type="entry name" value="NHL"/>
    <property type="match status" value="2"/>
</dbReference>
<dbReference type="SUPFAM" id="SSF101898">
    <property type="entry name" value="NHL repeat"/>
    <property type="match status" value="1"/>
</dbReference>
<proteinExistence type="predicted"/>